<proteinExistence type="inferred from homology"/>
<protein>
    <recommendedName>
        <fullName evidence="8">Mandelate racemase/muconate lactonizing enzyme C-terminal domain-containing protein</fullName>
    </recommendedName>
</protein>
<dbReference type="GO" id="GO:0009063">
    <property type="term" value="P:amino acid catabolic process"/>
    <property type="evidence" value="ECO:0007669"/>
    <property type="project" value="InterPro"/>
</dbReference>
<dbReference type="SUPFAM" id="SSF54826">
    <property type="entry name" value="Enolase N-terminal domain-like"/>
    <property type="match status" value="1"/>
</dbReference>
<dbReference type="Pfam" id="PF16582">
    <property type="entry name" value="TPP_enzyme_M_2"/>
    <property type="match status" value="1"/>
</dbReference>
<dbReference type="InterPro" id="IPR029065">
    <property type="entry name" value="Enolase_C-like"/>
</dbReference>
<dbReference type="EMBL" id="CAJHUC010000854">
    <property type="protein sequence ID" value="CAD7698582.1"/>
    <property type="molecule type" value="Genomic_DNA"/>
</dbReference>
<evidence type="ECO:0000256" key="1">
    <source>
        <dbReference type="ARBA" id="ARBA00022679"/>
    </source>
</evidence>
<dbReference type="SFLD" id="SFLDS00001">
    <property type="entry name" value="Enolase"/>
    <property type="match status" value="1"/>
</dbReference>
<keyword evidence="2" id="KW-0479">Metal-binding</keyword>
<dbReference type="Pfam" id="PF00561">
    <property type="entry name" value="Abhydrolase_1"/>
    <property type="match status" value="1"/>
</dbReference>
<dbReference type="Pfam" id="PF02776">
    <property type="entry name" value="TPP_enzyme_N"/>
    <property type="match status" value="1"/>
</dbReference>
<dbReference type="GO" id="GO:0030976">
    <property type="term" value="F:thiamine pyrophosphate binding"/>
    <property type="evidence" value="ECO:0007669"/>
    <property type="project" value="InterPro"/>
</dbReference>
<feature type="domain" description="Mandelate racemase/muconate lactonizing enzyme C-terminal" evidence="8">
    <location>
        <begin position="1190"/>
        <end position="1286"/>
    </location>
</feature>
<keyword evidence="4" id="KW-0786">Thiamine pyrophosphate</keyword>
<dbReference type="InterPro" id="IPR029017">
    <property type="entry name" value="Enolase-like_N"/>
</dbReference>
<dbReference type="PROSITE" id="PS00909">
    <property type="entry name" value="MR_MLE_2"/>
    <property type="match status" value="1"/>
</dbReference>
<dbReference type="SUPFAM" id="SSF53474">
    <property type="entry name" value="alpha/beta-Hydrolases"/>
    <property type="match status" value="1"/>
</dbReference>
<dbReference type="InterPro" id="IPR036849">
    <property type="entry name" value="Enolase-like_C_sf"/>
</dbReference>
<keyword evidence="3" id="KW-0460">Magnesium</keyword>
<dbReference type="GO" id="GO:0070204">
    <property type="term" value="F:2-succinyl-5-enolpyruvyl-6-hydroxy-3-cyclohexene-1-carboxylic-acid synthase activity"/>
    <property type="evidence" value="ECO:0007669"/>
    <property type="project" value="InterPro"/>
</dbReference>
<dbReference type="SFLD" id="SFLDF00009">
    <property type="entry name" value="o-succinylbenzoate_synthase"/>
    <property type="match status" value="1"/>
</dbReference>
<dbReference type="Proteomes" id="UP000708148">
    <property type="component" value="Unassembled WGS sequence"/>
</dbReference>
<dbReference type="Gene3D" id="3.40.50.1220">
    <property type="entry name" value="TPP-binding domain"/>
    <property type="match status" value="1"/>
</dbReference>
<dbReference type="InterPro" id="IPR012001">
    <property type="entry name" value="Thiamin_PyroP_enz_TPP-bd_dom"/>
</dbReference>
<sequence>MCLACNLAWDAVCCVWELICGLMDDRELTGSHPEKPGWLELMKIALGKLVPVSFGDSLSENVEPDVARQEFLSGGQESLDDLLAALSFSLSQESMDPSTLEKLTKVVLARRTDLQLTGHLNSLELLGALQDADPQAYQLALCIPDGGSFISSTPERLYARTGDKIASEAVAGTRARGPKGDVEKDFWLGFDMLQSHKDHVEFTLVRDWLQDALSRVCMSVVVDVPKTVMKHGAVQHLYSLLSGTLASGTTDADLLNALHPTPAIAGRPRDIAQEFLQLYEDFDRGFYAGPFGWISGGGAEFVVAIRSALIIEGFLGSQAPSVPGQQQSVNFAEGIVPEDDTTLERHAVQLYAGVGVVKESDPQMEWEELDLKVKQFERLLVPRPGPLDQMNMNMVWTSMIVEELCRMGLNTVGIAPGSRSSPLTAALAMHPRVRVVPCIDERSLGFWALGFAQATGRPAPVVTTSGTAVANLLPAVVEASMSQVPMLLLTADRPPELRDTGANQCIDQVKIFGSYVRWAQDLPPPDSKTPGRMLLTALDTAVRIATNRHNAGPVHLNLQFREPLAPTPAASAVTIDDSMLQHWQKSLKPFTAMDVPVDDQAQNLQAAGAVSEVVQIVKNATRGLLVVGHLCTPRETHAAAHLASVLQWPTIADVLSGLKVGNHGNGFQDLSVYYADNILIAKEAWAALAPDVVLQVGGHLTSKRLHEFLSWSTLTGREDGSRLPWISIIQHPGRDDPAHLLSHSLQVDLSSFCSHLPPCGTSQSSYLQLWQSVDQAVSYAVGTAMVELQQGTVVCEPSVAWEVAQSLPSGQGLFLGNSMPIRDMEMFAGECCRHGKQFDVGVPVAANRGASGIDGVLSSAAGFAVGLQRPVTLVIGDVSFLHDINGLNLLRSGEDWPVLTVVLINNSGGGIFNFLPIADAVSQEDFTALWTTPQHVALEGMCRSHGIPHQKVCHPDELSHALKTAWCLKRHSVVEIVTDRNTNLDIHRHMQSMAQQAVNSVVTLPGAHSNMPQYLQDTVSSRSGSYLLKLQDISWQNYCLETKSGITSCAEQQSREGLLVTIELVELPGVKKWYGIGEIAPLPGLNAESLQEAESQLRLMAQILKGKQVPSSVGLVPGQLHRWLATELGGDIESLASSVRFGIETAILHALAASMGSETFMLAHLLAHPLDEHIDYSVSLNALVDPRGDSNKAVELSREYFSQGFSSLKVKVAREGSPETDAEIVKAIRAAAGKDVKIRADANQGWDLDEAVRFGIAVHDAHLEYVEEPTVHAEDLCEFFKRTGVRFALDETVVEQVRSGRSIRFRKGDGLAALVVKPTVLGSVDAIMEIGRWGRANQVDVVVSSSFESSVGLSTLCQVAVATDAIRKNSRDRLGHQDPVLSYAPAHGLATTTWFANSVVAHHSVEIQELGDSLKEQNILKSARMGLEDTWKIMQAAAKGNNLDSTTVSMPTTITTRESLVPVQGEVEYIFRVLEMLPNHAPLPLPAEGDDDAHSAWPVTTPSNPPIVVFLHGFLGSSDDWVPQMASLSKSCWCISVDLPGHGETQVFEGNKASTVERSAGGNGRVHRVHGQNVDYVPAAFRSEGSEAESEDKAPQSKSQEVAAGTGGMATNDGFIGDGVQSAAQCASYEGYSLENVSSAIVTLLETLGISQCTLVGYSLGARVALTVASQLDAGSKLRCEGVACISGTAGIPDPEHRLMRARRDDDLAFALRSGGLEAFLGMWYKGPLWQGLRQQPQILERLLAHKARIGNVENLSHALSGLSTGRMVPLHGWLSTCSLRLLFVAGQEDVKFVHLGKQMASEASKRATSDVTTGGENNRGPETHDSLLQSSDTARRVRFVEIEGAWHAVHIEKPLALSKLLHDFIVG</sequence>
<dbReference type="Pfam" id="PF13378">
    <property type="entry name" value="MR_MLE_C"/>
    <property type="match status" value="1"/>
</dbReference>
<evidence type="ECO:0000256" key="5">
    <source>
        <dbReference type="ARBA" id="ARBA00023211"/>
    </source>
</evidence>
<dbReference type="HAMAP" id="MF_01659">
    <property type="entry name" value="MenD"/>
    <property type="match status" value="1"/>
</dbReference>
<dbReference type="Gene3D" id="3.30.390.10">
    <property type="entry name" value="Enolase-like, N-terminal domain"/>
    <property type="match status" value="1"/>
</dbReference>
<evidence type="ECO:0000313" key="9">
    <source>
        <dbReference type="EMBL" id="CAD7698582.1"/>
    </source>
</evidence>
<dbReference type="SUPFAM" id="SSF52518">
    <property type="entry name" value="Thiamin diphosphate-binding fold (THDP-binding)"/>
    <property type="match status" value="2"/>
</dbReference>
<keyword evidence="1" id="KW-0808">Transferase</keyword>
<dbReference type="InterPro" id="IPR018110">
    <property type="entry name" value="Mandel_Rmase/mucon_lact_enz_CS"/>
</dbReference>
<dbReference type="InterPro" id="IPR029058">
    <property type="entry name" value="AB_hydrolase_fold"/>
</dbReference>
<dbReference type="GO" id="GO:0016829">
    <property type="term" value="F:lyase activity"/>
    <property type="evidence" value="ECO:0007669"/>
    <property type="project" value="UniProtKB-KW"/>
</dbReference>
<dbReference type="SUPFAM" id="SSF56322">
    <property type="entry name" value="ADC synthase"/>
    <property type="match status" value="1"/>
</dbReference>
<dbReference type="Gene3D" id="3.20.20.120">
    <property type="entry name" value="Enolase-like C-terminal domain"/>
    <property type="match status" value="1"/>
</dbReference>
<dbReference type="InterPro" id="IPR000073">
    <property type="entry name" value="AB_hydrolase_1"/>
</dbReference>
<evidence type="ECO:0000256" key="6">
    <source>
        <dbReference type="ARBA" id="ARBA00023239"/>
    </source>
</evidence>
<keyword evidence="10" id="KW-1185">Reference proteome</keyword>
<dbReference type="PANTHER" id="PTHR42916:SF1">
    <property type="entry name" value="PROTEIN PHYLLO, CHLOROPLASTIC"/>
    <property type="match status" value="1"/>
</dbReference>
<dbReference type="InterPro" id="IPR015890">
    <property type="entry name" value="Chorismate_C"/>
</dbReference>
<dbReference type="Gene3D" id="3.40.50.970">
    <property type="match status" value="2"/>
</dbReference>
<evidence type="ECO:0000256" key="2">
    <source>
        <dbReference type="ARBA" id="ARBA00022723"/>
    </source>
</evidence>
<dbReference type="GO" id="GO:0009234">
    <property type="term" value="P:menaquinone biosynthetic process"/>
    <property type="evidence" value="ECO:0007669"/>
    <property type="project" value="InterPro"/>
</dbReference>
<dbReference type="PANTHER" id="PTHR42916">
    <property type="entry name" value="2-SUCCINYL-5-ENOLPYRUVYL-6-HYDROXY-3-CYCLOHEXENE-1-CARBOXYLATE SYNTHASE"/>
    <property type="match status" value="1"/>
</dbReference>
<keyword evidence="5" id="KW-0464">Manganese</keyword>
<comment type="caution">
    <text evidence="9">The sequence shown here is derived from an EMBL/GenBank/DDBJ whole genome shotgun (WGS) entry which is preliminary data.</text>
</comment>
<feature type="region of interest" description="Disordered" evidence="7">
    <location>
        <begin position="1583"/>
        <end position="1606"/>
    </location>
</feature>
<dbReference type="InterPro" id="IPR013342">
    <property type="entry name" value="Mandelate_racemase_C"/>
</dbReference>
<dbReference type="Pfam" id="PF02775">
    <property type="entry name" value="TPP_enzyme_C"/>
    <property type="match status" value="1"/>
</dbReference>
<dbReference type="SMART" id="SM00922">
    <property type="entry name" value="MR_MLE"/>
    <property type="match status" value="1"/>
</dbReference>
<dbReference type="InterPro" id="IPR032264">
    <property type="entry name" value="MenD_middle"/>
</dbReference>
<dbReference type="InterPro" id="IPR004433">
    <property type="entry name" value="MenaQ_synth_MenD"/>
</dbReference>
<dbReference type="OrthoDB" id="8119704at2759"/>
<dbReference type="Gene3D" id="3.60.120.10">
    <property type="entry name" value="Anthranilate synthase"/>
    <property type="match status" value="1"/>
</dbReference>
<gene>
    <name evidence="9" type="ORF">OSTQU699_LOCUS3943</name>
</gene>
<dbReference type="NCBIfam" id="TIGR00173">
    <property type="entry name" value="menD"/>
    <property type="match status" value="1"/>
</dbReference>
<dbReference type="CDD" id="cd07037">
    <property type="entry name" value="TPP_PYR_MenD"/>
    <property type="match status" value="1"/>
</dbReference>
<dbReference type="Pfam" id="PF00425">
    <property type="entry name" value="Chorismate_bind"/>
    <property type="match status" value="1"/>
</dbReference>
<dbReference type="InterPro" id="IPR029061">
    <property type="entry name" value="THDP-binding"/>
</dbReference>
<dbReference type="Gene3D" id="3.40.50.1820">
    <property type="entry name" value="alpha/beta hydrolase"/>
    <property type="match status" value="1"/>
</dbReference>
<name>A0A8S1IUK5_9CHLO</name>
<evidence type="ECO:0000259" key="8">
    <source>
        <dbReference type="SMART" id="SM00922"/>
    </source>
</evidence>
<evidence type="ECO:0000313" key="10">
    <source>
        <dbReference type="Proteomes" id="UP000708148"/>
    </source>
</evidence>
<dbReference type="CDD" id="cd02009">
    <property type="entry name" value="TPP_SHCHC_synthase"/>
    <property type="match status" value="1"/>
</dbReference>
<keyword evidence="6" id="KW-0456">Lyase</keyword>
<dbReference type="InterPro" id="IPR005801">
    <property type="entry name" value="ADC_synthase"/>
</dbReference>
<organism evidence="9 10">
    <name type="scientific">Ostreobium quekettii</name>
    <dbReference type="NCBI Taxonomy" id="121088"/>
    <lineage>
        <taxon>Eukaryota</taxon>
        <taxon>Viridiplantae</taxon>
        <taxon>Chlorophyta</taxon>
        <taxon>core chlorophytes</taxon>
        <taxon>Ulvophyceae</taxon>
        <taxon>TCBD clade</taxon>
        <taxon>Bryopsidales</taxon>
        <taxon>Ostreobineae</taxon>
        <taxon>Ostreobiaceae</taxon>
        <taxon>Ostreobium</taxon>
    </lineage>
</organism>
<accession>A0A8S1IUK5</accession>
<evidence type="ECO:0000256" key="7">
    <source>
        <dbReference type="SAM" id="MobiDB-lite"/>
    </source>
</evidence>
<dbReference type="SFLD" id="SFLDG00180">
    <property type="entry name" value="muconate_cycloisomerase"/>
    <property type="match status" value="1"/>
</dbReference>
<dbReference type="SUPFAM" id="SSF51604">
    <property type="entry name" value="Enolase C-terminal domain-like"/>
    <property type="match status" value="1"/>
</dbReference>
<dbReference type="InterPro" id="IPR011766">
    <property type="entry name" value="TPP_enzyme_TPP-bd"/>
</dbReference>
<evidence type="ECO:0000256" key="4">
    <source>
        <dbReference type="ARBA" id="ARBA00023052"/>
    </source>
</evidence>
<dbReference type="GO" id="GO:0046872">
    <property type="term" value="F:metal ion binding"/>
    <property type="evidence" value="ECO:0007669"/>
    <property type="project" value="UniProtKB-KW"/>
</dbReference>
<evidence type="ECO:0000256" key="3">
    <source>
        <dbReference type="ARBA" id="ARBA00022842"/>
    </source>
</evidence>
<reference evidence="9" key="1">
    <citation type="submission" date="2020-12" db="EMBL/GenBank/DDBJ databases">
        <authorList>
            <person name="Iha C."/>
        </authorList>
    </citation>
    <scope>NUCLEOTIDE SEQUENCE</scope>
</reference>
<feature type="region of interest" description="Disordered" evidence="7">
    <location>
        <begin position="1804"/>
        <end position="1830"/>
    </location>
</feature>